<evidence type="ECO:0000256" key="2">
    <source>
        <dbReference type="SAM" id="MobiDB-lite"/>
    </source>
</evidence>
<evidence type="ECO:0000313" key="3">
    <source>
        <dbReference type="EMBL" id="OII73519.1"/>
    </source>
</evidence>
<dbReference type="Proteomes" id="UP000186804">
    <property type="component" value="Unassembled WGS sequence"/>
</dbReference>
<evidence type="ECO:0000256" key="1">
    <source>
        <dbReference type="SAM" id="Coils"/>
    </source>
</evidence>
<protein>
    <submittedName>
        <fullName evidence="3">Uncharacterized protein</fullName>
    </submittedName>
</protein>
<reference evidence="3 4" key="1">
    <citation type="submission" date="2016-10" db="EMBL/GenBank/DDBJ databases">
        <title>Reductive evolution of mitochondrial metabolism and differential evolution of invasion-related proteins in Cryptosporidium.</title>
        <authorList>
            <person name="Liu S."/>
            <person name="Roellig D.M."/>
            <person name="Guo Y."/>
            <person name="Li N."/>
            <person name="Frace M.A."/>
            <person name="Tang K."/>
            <person name="Zhang L."/>
            <person name="Feng Y."/>
            <person name="Xiao L."/>
        </authorList>
    </citation>
    <scope>NUCLEOTIDE SEQUENCE [LARGE SCALE GENOMIC DNA]</scope>
    <source>
        <strain evidence="3">30847</strain>
    </source>
</reference>
<feature type="coiled-coil region" evidence="1">
    <location>
        <begin position="497"/>
        <end position="650"/>
    </location>
</feature>
<proteinExistence type="predicted"/>
<evidence type="ECO:0000313" key="4">
    <source>
        <dbReference type="Proteomes" id="UP000186804"/>
    </source>
</evidence>
<keyword evidence="1" id="KW-0175">Coiled coil</keyword>
<dbReference type="EMBL" id="LRBS01000101">
    <property type="protein sequence ID" value="OII73519.1"/>
    <property type="molecule type" value="Genomic_DNA"/>
</dbReference>
<sequence>MTLKNDFLDFPGIFQGANTLRKTLIAISSINNSINDAAKAAVNATNLAVTDIGCGNLSRNHASIISTLFIPSNIICNSQEGTEVGFIHGSSNYFGIRLVMFTDIEKRSMGYIKVIPYSKLFNSIDIYCNWKRKYGSRLIDIEHTDNNCTYELTADDVGSTIVVQVQLKGEFDSNNGILYGEVGPINIDKETRESISKTLEAGTIRFPVFILDNSLDISNIAKSHGSNDILNDIPNDILVISYDDVKVIKNGSGMPGYSNNKSIEWSAKYFGGNIGIYLDYDCNNVFKISSGRDVHKQQVVLRATSKTARDMIALTIRCLNSFHKVVLESIIRGTIQYFNTDDNNGAEYTNNIDYLDILAYSDRLLNELNISNEKREKYLMEKKLALKEKEILESEIFETIAAYQKLLVQNSNSNNICNNVKLIDKDLNDPVLTKSTDTKTQEKSSSMYSNNTNRQRKIGKNGLINGFSGKIVSTEKLPNIPEDNTTNEVSSMENQLIIQLQIENSKLKSEVSELNESIKQEKSKIIEFSDLEDELVKKRNELQLSKGEVKVLRETVESLEEQIKQQQLEIDKIKSNETKDIKCYLEKTQELYQQVTELQSQNTKKQKAIQDLLADKSELSKNSSKLAKELEKLRKQYNHLNKRLNTITTERDNIIKENNKYIASENIQDPNIQLKIDNLENKLAQKNIENQEMKKLVELLKSRIRKLALIDNTGHCN</sequence>
<dbReference type="GeneID" id="92365987"/>
<accession>A0A1J4MHN1</accession>
<gene>
    <name evidence="3" type="ORF">cand_018020</name>
</gene>
<organism evidence="3 4">
    <name type="scientific">Cryptosporidium andersoni</name>
    <dbReference type="NCBI Taxonomy" id="117008"/>
    <lineage>
        <taxon>Eukaryota</taxon>
        <taxon>Sar</taxon>
        <taxon>Alveolata</taxon>
        <taxon>Apicomplexa</taxon>
        <taxon>Conoidasida</taxon>
        <taxon>Coccidia</taxon>
        <taxon>Eucoccidiorida</taxon>
        <taxon>Eimeriorina</taxon>
        <taxon>Cryptosporidiidae</taxon>
        <taxon>Cryptosporidium</taxon>
    </lineage>
</organism>
<dbReference type="RefSeq" id="XP_067067175.1">
    <property type="nucleotide sequence ID" value="XM_067212036.1"/>
</dbReference>
<dbReference type="AlphaFoldDB" id="A0A1J4MHN1"/>
<dbReference type="VEuPathDB" id="CryptoDB:cand_018020"/>
<feature type="compositionally biased region" description="Polar residues" evidence="2">
    <location>
        <begin position="443"/>
        <end position="453"/>
    </location>
</feature>
<dbReference type="OrthoDB" id="440020at2759"/>
<feature type="region of interest" description="Disordered" evidence="2">
    <location>
        <begin position="431"/>
        <end position="459"/>
    </location>
</feature>
<comment type="caution">
    <text evidence="3">The sequence shown here is derived from an EMBL/GenBank/DDBJ whole genome shotgun (WGS) entry which is preliminary data.</text>
</comment>
<feature type="coiled-coil region" evidence="1">
    <location>
        <begin position="676"/>
        <end position="703"/>
    </location>
</feature>
<name>A0A1J4MHN1_9CRYT</name>
<keyword evidence="4" id="KW-1185">Reference proteome</keyword>